<organism evidence="1">
    <name type="scientific">Arundo donax</name>
    <name type="common">Giant reed</name>
    <name type="synonym">Donax arundinaceus</name>
    <dbReference type="NCBI Taxonomy" id="35708"/>
    <lineage>
        <taxon>Eukaryota</taxon>
        <taxon>Viridiplantae</taxon>
        <taxon>Streptophyta</taxon>
        <taxon>Embryophyta</taxon>
        <taxon>Tracheophyta</taxon>
        <taxon>Spermatophyta</taxon>
        <taxon>Magnoliopsida</taxon>
        <taxon>Liliopsida</taxon>
        <taxon>Poales</taxon>
        <taxon>Poaceae</taxon>
        <taxon>PACMAD clade</taxon>
        <taxon>Arundinoideae</taxon>
        <taxon>Arundineae</taxon>
        <taxon>Arundo</taxon>
    </lineage>
</organism>
<sequence length="31" mass="3474">MTTCWFGLRWLICMASVGGSRQRGRCLISLA</sequence>
<dbReference type="EMBL" id="GBRH01174115">
    <property type="protein sequence ID" value="JAE23781.1"/>
    <property type="molecule type" value="Transcribed_RNA"/>
</dbReference>
<proteinExistence type="predicted"/>
<dbReference type="AlphaFoldDB" id="A0A0A9GMJ5"/>
<reference evidence="1" key="2">
    <citation type="journal article" date="2015" name="Data Brief">
        <title>Shoot transcriptome of the giant reed, Arundo donax.</title>
        <authorList>
            <person name="Barrero R.A."/>
            <person name="Guerrero F.D."/>
            <person name="Moolhuijzen P."/>
            <person name="Goolsby J.A."/>
            <person name="Tidwell J."/>
            <person name="Bellgard S.E."/>
            <person name="Bellgard M.I."/>
        </authorList>
    </citation>
    <scope>NUCLEOTIDE SEQUENCE</scope>
    <source>
        <tissue evidence="1">Shoot tissue taken approximately 20 cm above the soil surface</tissue>
    </source>
</reference>
<evidence type="ECO:0000313" key="1">
    <source>
        <dbReference type="EMBL" id="JAE23781.1"/>
    </source>
</evidence>
<reference evidence="1" key="1">
    <citation type="submission" date="2014-09" db="EMBL/GenBank/DDBJ databases">
        <authorList>
            <person name="Magalhaes I.L.F."/>
            <person name="Oliveira U."/>
            <person name="Santos F.R."/>
            <person name="Vidigal T.H.D.A."/>
            <person name="Brescovit A.D."/>
            <person name="Santos A.J."/>
        </authorList>
    </citation>
    <scope>NUCLEOTIDE SEQUENCE</scope>
    <source>
        <tissue evidence="1">Shoot tissue taken approximately 20 cm above the soil surface</tissue>
    </source>
</reference>
<protein>
    <submittedName>
        <fullName evidence="1">Uncharacterized protein</fullName>
    </submittedName>
</protein>
<name>A0A0A9GMJ5_ARUDO</name>
<accession>A0A0A9GMJ5</accession>